<dbReference type="InterPro" id="IPR000868">
    <property type="entry name" value="Isochorismatase-like_dom"/>
</dbReference>
<evidence type="ECO:0000256" key="2">
    <source>
        <dbReference type="ARBA" id="ARBA00022801"/>
    </source>
</evidence>
<dbReference type="SUPFAM" id="SSF52499">
    <property type="entry name" value="Isochorismatase-like hydrolases"/>
    <property type="match status" value="1"/>
</dbReference>
<dbReference type="PANTHER" id="PTHR43540:SF1">
    <property type="entry name" value="ISOCHORISMATASE HYDROLASE"/>
    <property type="match status" value="1"/>
</dbReference>
<comment type="caution">
    <text evidence="4">The sequence shown here is derived from an EMBL/GenBank/DDBJ whole genome shotgun (WGS) entry which is preliminary data.</text>
</comment>
<feature type="domain" description="Isochorismatase-like" evidence="3">
    <location>
        <begin position="4"/>
        <end position="52"/>
    </location>
</feature>
<dbReference type="OrthoDB" id="257098at2"/>
<comment type="similarity">
    <text evidence="1">Belongs to the isochorismatase family.</text>
</comment>
<dbReference type="InterPro" id="IPR050272">
    <property type="entry name" value="Isochorismatase-like_hydrls"/>
</dbReference>
<dbReference type="PANTHER" id="PTHR43540">
    <property type="entry name" value="PEROXYUREIDOACRYLATE/UREIDOACRYLATE AMIDOHYDROLASE-RELATED"/>
    <property type="match status" value="1"/>
</dbReference>
<protein>
    <submittedName>
        <fullName evidence="4">Isochorismatase family protein</fullName>
    </submittedName>
</protein>
<evidence type="ECO:0000313" key="5">
    <source>
        <dbReference type="Proteomes" id="UP000267430"/>
    </source>
</evidence>
<name>A0A433HTH8_9BACI</name>
<evidence type="ECO:0000256" key="1">
    <source>
        <dbReference type="ARBA" id="ARBA00006336"/>
    </source>
</evidence>
<dbReference type="Gene3D" id="3.40.50.850">
    <property type="entry name" value="Isochorismatase-like"/>
    <property type="match status" value="1"/>
</dbReference>
<dbReference type="AlphaFoldDB" id="A0A433HTH8"/>
<organism evidence="4 5">
    <name type="scientific">Peribacillus cavernae</name>
    <dbReference type="NCBI Taxonomy" id="1674310"/>
    <lineage>
        <taxon>Bacteria</taxon>
        <taxon>Bacillati</taxon>
        <taxon>Bacillota</taxon>
        <taxon>Bacilli</taxon>
        <taxon>Bacillales</taxon>
        <taxon>Bacillaceae</taxon>
        <taxon>Peribacillus</taxon>
    </lineage>
</organism>
<dbReference type="EMBL" id="RYZZ01000005">
    <property type="protein sequence ID" value="RUQ31630.1"/>
    <property type="molecule type" value="Genomic_DNA"/>
</dbReference>
<dbReference type="Proteomes" id="UP000267430">
    <property type="component" value="Unassembled WGS sequence"/>
</dbReference>
<accession>A0A433HTH8</accession>
<keyword evidence="5" id="KW-1185">Reference proteome</keyword>
<dbReference type="Pfam" id="PF00857">
    <property type="entry name" value="Isochorismatase"/>
    <property type="match status" value="1"/>
</dbReference>
<proteinExistence type="inferred from homology"/>
<evidence type="ECO:0000313" key="4">
    <source>
        <dbReference type="EMBL" id="RUQ31630.1"/>
    </source>
</evidence>
<sequence length="85" mass="9250">MRVNGIKRLITAGLTTDHCVSTTVRMGSNLGFEMIVAADATATFDRNDVTDGSLLTADLIHRVNVSSLHHEFAEVKSTMNLLLSF</sequence>
<dbReference type="InterPro" id="IPR036380">
    <property type="entry name" value="Isochorismatase-like_sf"/>
</dbReference>
<dbReference type="GO" id="GO:0016787">
    <property type="term" value="F:hydrolase activity"/>
    <property type="evidence" value="ECO:0007669"/>
    <property type="project" value="UniProtKB-KW"/>
</dbReference>
<evidence type="ECO:0000259" key="3">
    <source>
        <dbReference type="Pfam" id="PF00857"/>
    </source>
</evidence>
<gene>
    <name evidence="4" type="ORF">ELQ35_04520</name>
</gene>
<keyword evidence="2" id="KW-0378">Hydrolase</keyword>
<reference evidence="4 5" key="1">
    <citation type="submission" date="2018-12" db="EMBL/GenBank/DDBJ databases">
        <title>Bacillus chawlae sp. nov., Bacillus glennii sp. nov., and Bacillus saganii sp. nov. Isolated from the Vehicle Assembly Building at Kennedy Space Center where the Viking Spacecraft were Assembled.</title>
        <authorList>
            <person name="Seuylemezian A."/>
            <person name="Vaishampayan P."/>
        </authorList>
    </citation>
    <scope>NUCLEOTIDE SEQUENCE [LARGE SCALE GENOMIC DNA]</scope>
    <source>
        <strain evidence="4 5">L5</strain>
    </source>
</reference>